<evidence type="ECO:0000256" key="3">
    <source>
        <dbReference type="ARBA" id="ARBA00023125"/>
    </source>
</evidence>
<dbReference type="EMBL" id="WWCT01000002">
    <property type="protein sequence ID" value="MYN25491.1"/>
    <property type="molecule type" value="Genomic_DNA"/>
</dbReference>
<dbReference type="PANTHER" id="PTHR30579">
    <property type="entry name" value="TRANSCRIPTIONAL REGULATOR"/>
    <property type="match status" value="1"/>
</dbReference>
<dbReference type="InterPro" id="IPR036390">
    <property type="entry name" value="WH_DNA-bd_sf"/>
</dbReference>
<dbReference type="SUPFAM" id="SSF53850">
    <property type="entry name" value="Periplasmic binding protein-like II"/>
    <property type="match status" value="1"/>
</dbReference>
<name>A0ABW9VV29_9BURK</name>
<protein>
    <submittedName>
        <fullName evidence="6">LysR family transcriptional regulator</fullName>
    </submittedName>
</protein>
<keyword evidence="7" id="KW-1185">Reference proteome</keyword>
<evidence type="ECO:0000313" key="6">
    <source>
        <dbReference type="EMBL" id="MYN25491.1"/>
    </source>
</evidence>
<dbReference type="Proteomes" id="UP000642144">
    <property type="component" value="Unassembled WGS sequence"/>
</dbReference>
<dbReference type="Pfam" id="PF00126">
    <property type="entry name" value="HTH_1"/>
    <property type="match status" value="1"/>
</dbReference>
<keyword evidence="3" id="KW-0238">DNA-binding</keyword>
<evidence type="ECO:0000259" key="5">
    <source>
        <dbReference type="PROSITE" id="PS50931"/>
    </source>
</evidence>
<dbReference type="InterPro" id="IPR005119">
    <property type="entry name" value="LysR_subst-bd"/>
</dbReference>
<dbReference type="InterPro" id="IPR000847">
    <property type="entry name" value="LysR_HTH_N"/>
</dbReference>
<feature type="domain" description="HTH lysR-type" evidence="5">
    <location>
        <begin position="5"/>
        <end position="62"/>
    </location>
</feature>
<evidence type="ECO:0000313" key="7">
    <source>
        <dbReference type="Proteomes" id="UP000642144"/>
    </source>
</evidence>
<accession>A0ABW9VV29</accession>
<evidence type="ECO:0000256" key="4">
    <source>
        <dbReference type="ARBA" id="ARBA00023163"/>
    </source>
</evidence>
<comment type="caution">
    <text evidence="6">The sequence shown here is derived from an EMBL/GenBank/DDBJ whole genome shotgun (WGS) entry which is preliminary data.</text>
</comment>
<evidence type="ECO:0000256" key="2">
    <source>
        <dbReference type="ARBA" id="ARBA00023015"/>
    </source>
</evidence>
<dbReference type="InterPro" id="IPR036388">
    <property type="entry name" value="WH-like_DNA-bd_sf"/>
</dbReference>
<dbReference type="InterPro" id="IPR050176">
    <property type="entry name" value="LTTR"/>
</dbReference>
<dbReference type="PROSITE" id="PS50931">
    <property type="entry name" value="HTH_LYSR"/>
    <property type="match status" value="1"/>
</dbReference>
<gene>
    <name evidence="6" type="ORF">GTP69_03640</name>
</gene>
<keyword evidence="2" id="KW-0805">Transcription regulation</keyword>
<organism evidence="6 7">
    <name type="scientific">Duganella levis</name>
    <dbReference type="NCBI Taxonomy" id="2692169"/>
    <lineage>
        <taxon>Bacteria</taxon>
        <taxon>Pseudomonadati</taxon>
        <taxon>Pseudomonadota</taxon>
        <taxon>Betaproteobacteria</taxon>
        <taxon>Burkholderiales</taxon>
        <taxon>Oxalobacteraceae</taxon>
        <taxon>Telluria group</taxon>
        <taxon>Duganella</taxon>
    </lineage>
</organism>
<reference evidence="6 7" key="1">
    <citation type="submission" date="2019-12" db="EMBL/GenBank/DDBJ databases">
        <title>Novel species isolated from a subtropical stream in China.</title>
        <authorList>
            <person name="Lu H."/>
        </authorList>
    </citation>
    <scope>NUCLEOTIDE SEQUENCE [LARGE SCALE GENOMIC DNA]</scope>
    <source>
        <strain evidence="6 7">CY42W</strain>
    </source>
</reference>
<keyword evidence="4" id="KW-0804">Transcription</keyword>
<evidence type="ECO:0000256" key="1">
    <source>
        <dbReference type="ARBA" id="ARBA00009437"/>
    </source>
</evidence>
<dbReference type="SUPFAM" id="SSF46785">
    <property type="entry name" value="Winged helix' DNA-binding domain"/>
    <property type="match status" value="1"/>
</dbReference>
<dbReference type="Gene3D" id="1.10.10.10">
    <property type="entry name" value="Winged helix-like DNA-binding domain superfamily/Winged helix DNA-binding domain"/>
    <property type="match status" value="1"/>
</dbReference>
<dbReference type="RefSeq" id="WP_161053609.1">
    <property type="nucleotide sequence ID" value="NZ_WWCT01000002.1"/>
</dbReference>
<dbReference type="Pfam" id="PF03466">
    <property type="entry name" value="LysR_substrate"/>
    <property type="match status" value="1"/>
</dbReference>
<dbReference type="PANTHER" id="PTHR30579:SF7">
    <property type="entry name" value="HTH-TYPE TRANSCRIPTIONAL REGULATOR LRHA-RELATED"/>
    <property type="match status" value="1"/>
</dbReference>
<sequence>MSRNLDVGLLRTLIAVADCGSMSTAAGRLHMTQGAVSQRIKRLETATGQVLMQRDQLGTRLTPAGERLLASARQLVDLNDAILATLTPALSGRVRLGVPHDLIGTHLPPMLHHFAQRHPDIDVALVAGSSNELQRAWETHKVDLALIEEPVGEGTGEQLSLEQPVWVGAAGGKAWSRRPLPVCLVSDTCVFRQPVDAALRQAGIAARTVIDYASMEATTATVQADLAVSAWLASTVPATLDILGHDSGLPPLPPYAITLLAGDAPATLAMAACLRQMYAQRTNQLQ</sequence>
<comment type="similarity">
    <text evidence="1">Belongs to the LysR transcriptional regulatory family.</text>
</comment>
<dbReference type="PRINTS" id="PR00039">
    <property type="entry name" value="HTHLYSR"/>
</dbReference>
<proteinExistence type="inferred from homology"/>
<dbReference type="Gene3D" id="3.40.190.10">
    <property type="entry name" value="Periplasmic binding protein-like II"/>
    <property type="match status" value="2"/>
</dbReference>